<dbReference type="GO" id="GO:0051537">
    <property type="term" value="F:2 iron, 2 sulfur cluster binding"/>
    <property type="evidence" value="ECO:0007669"/>
    <property type="project" value="UniProtKB-KW"/>
</dbReference>
<dbReference type="InterPro" id="IPR017938">
    <property type="entry name" value="Riboflavin_synthase-like_b-brl"/>
</dbReference>
<accession>A0A286TXS5</accession>
<dbReference type="FunFam" id="3.40.50.80:FF:000014">
    <property type="entry name" value="Na(+)-translocating NADH-quinone reductase subunit F"/>
    <property type="match status" value="1"/>
</dbReference>
<dbReference type="InterPro" id="IPR001041">
    <property type="entry name" value="2Fe-2S_ferredoxin-type"/>
</dbReference>
<dbReference type="SUPFAM" id="SSF54292">
    <property type="entry name" value="2Fe-2S ferredoxin-like"/>
    <property type="match status" value="1"/>
</dbReference>
<name>A0A286TXS5_9BACT</name>
<evidence type="ECO:0000256" key="27">
    <source>
        <dbReference type="HAMAP-Rule" id="MF_00430"/>
    </source>
</evidence>
<keyword evidence="8 27" id="KW-0813">Transport</keyword>
<dbReference type="Pfam" id="PF00111">
    <property type="entry name" value="Fer2"/>
    <property type="match status" value="1"/>
</dbReference>
<comment type="catalytic activity">
    <reaction evidence="26 27">
        <text>a ubiquinone + n Na(+)(in) + NADH + H(+) = a ubiquinol + n Na(+)(out) + NAD(+)</text>
        <dbReference type="Rhea" id="RHEA:47748"/>
        <dbReference type="Rhea" id="RHEA-COMP:9565"/>
        <dbReference type="Rhea" id="RHEA-COMP:9566"/>
        <dbReference type="ChEBI" id="CHEBI:15378"/>
        <dbReference type="ChEBI" id="CHEBI:16389"/>
        <dbReference type="ChEBI" id="CHEBI:17976"/>
        <dbReference type="ChEBI" id="CHEBI:29101"/>
        <dbReference type="ChEBI" id="CHEBI:57540"/>
        <dbReference type="ChEBI" id="CHEBI:57945"/>
        <dbReference type="EC" id="7.2.1.1"/>
    </reaction>
</comment>
<dbReference type="GO" id="GO:0046872">
    <property type="term" value="F:metal ion binding"/>
    <property type="evidence" value="ECO:0007669"/>
    <property type="project" value="UniProtKB-KW"/>
</dbReference>
<keyword evidence="15 27" id="KW-1278">Translocase</keyword>
<keyword evidence="20 27" id="KW-0406">Ion transport</keyword>
<dbReference type="SUPFAM" id="SSF52343">
    <property type="entry name" value="Ferredoxin reductase-like, C-terminal NADP-linked domain"/>
    <property type="match status" value="1"/>
</dbReference>
<dbReference type="GO" id="GO:0005886">
    <property type="term" value="C:plasma membrane"/>
    <property type="evidence" value="ECO:0007669"/>
    <property type="project" value="UniProtKB-SubCell"/>
</dbReference>
<dbReference type="InterPro" id="IPR010205">
    <property type="entry name" value="NqrF"/>
</dbReference>
<keyword evidence="27" id="KW-1133">Transmembrane helix</keyword>
<keyword evidence="13 27" id="KW-0479">Metal-binding</keyword>
<dbReference type="InterPro" id="IPR017927">
    <property type="entry name" value="FAD-bd_FR_type"/>
</dbReference>
<evidence type="ECO:0000256" key="20">
    <source>
        <dbReference type="ARBA" id="ARBA00023065"/>
    </source>
</evidence>
<dbReference type="PANTHER" id="PTHR43644">
    <property type="entry name" value="NA(+)-TRANSLOCATING NADH-QUINONE REDUCTASE SUBUNIT"/>
    <property type="match status" value="1"/>
</dbReference>
<feature type="domain" description="FAD-binding FR-type" evidence="29">
    <location>
        <begin position="128"/>
        <end position="266"/>
    </location>
</feature>
<keyword evidence="23 27" id="KW-0739">Sodium transport</keyword>
<keyword evidence="12 27" id="KW-0001">2Fe-2S</keyword>
<evidence type="ECO:0000256" key="1">
    <source>
        <dbReference type="ARBA" id="ARBA00001974"/>
    </source>
</evidence>
<evidence type="ECO:0000256" key="23">
    <source>
        <dbReference type="ARBA" id="ARBA00023201"/>
    </source>
</evidence>
<organism evidence="30 31">
    <name type="scientific">Candidatus Scalindua japonica</name>
    <dbReference type="NCBI Taxonomy" id="1284222"/>
    <lineage>
        <taxon>Bacteria</taxon>
        <taxon>Pseudomonadati</taxon>
        <taxon>Planctomycetota</taxon>
        <taxon>Candidatus Brocadiia</taxon>
        <taxon>Candidatus Brocadiales</taxon>
        <taxon>Candidatus Scalinduaceae</taxon>
        <taxon>Candidatus Scalindua</taxon>
    </lineage>
</organism>
<feature type="domain" description="2Fe-2S ferredoxin-type" evidence="28">
    <location>
        <begin position="33"/>
        <end position="125"/>
    </location>
</feature>
<gene>
    <name evidence="27" type="primary">nqrF</name>
    <name evidence="30" type="ORF">SCALIN_C13_0179</name>
</gene>
<dbReference type="AlphaFoldDB" id="A0A286TXS5"/>
<dbReference type="Gene3D" id="3.10.20.30">
    <property type="match status" value="1"/>
</dbReference>
<evidence type="ECO:0000313" key="31">
    <source>
        <dbReference type="Proteomes" id="UP000218542"/>
    </source>
</evidence>
<dbReference type="InterPro" id="IPR039261">
    <property type="entry name" value="FNR_nucleotide-bd"/>
</dbReference>
<dbReference type="RefSeq" id="WP_096894058.1">
    <property type="nucleotide sequence ID" value="NZ_BAOS01000013.1"/>
</dbReference>
<dbReference type="Proteomes" id="UP000218542">
    <property type="component" value="Unassembled WGS sequence"/>
</dbReference>
<keyword evidence="22 27" id="KW-0472">Membrane</keyword>
<comment type="similarity">
    <text evidence="4 27">Belongs to the NqrF family.</text>
</comment>
<dbReference type="CDD" id="cd06188">
    <property type="entry name" value="NADH_quinone_reductase"/>
    <property type="match status" value="1"/>
</dbReference>
<evidence type="ECO:0000256" key="26">
    <source>
        <dbReference type="ARBA" id="ARBA00048891"/>
    </source>
</evidence>
<comment type="cofactor">
    <cofactor evidence="1 27">
        <name>FAD</name>
        <dbReference type="ChEBI" id="CHEBI:57692"/>
    </cofactor>
</comment>
<dbReference type="OrthoDB" id="9796486at2"/>
<keyword evidence="19 27" id="KW-0915">Sodium</keyword>
<dbReference type="EC" id="7.2.1.1" evidence="6 27"/>
<keyword evidence="16 27" id="KW-0408">Iron</keyword>
<keyword evidence="10" id="KW-0997">Cell inner membrane</keyword>
<comment type="function">
    <text evidence="2 27">NQR complex catalyzes the reduction of ubiquinone-1 to ubiquinol by two successive reactions, coupled with the transport of Na(+) ions from the cytoplasm to the periplasm. The first step is catalyzed by NqrF, which accepts electrons from NADH and reduces ubiquinone-1 to ubisemiquinone by a one-electron transfer pathway.</text>
</comment>
<evidence type="ECO:0000256" key="16">
    <source>
        <dbReference type="ARBA" id="ARBA00023004"/>
    </source>
</evidence>
<dbReference type="HAMAP" id="MF_00430">
    <property type="entry name" value="NqrF"/>
    <property type="match status" value="1"/>
</dbReference>
<dbReference type="PANTHER" id="PTHR43644:SF1">
    <property type="entry name" value="NAD(P)H-FLAVIN REDUCTASE"/>
    <property type="match status" value="1"/>
</dbReference>
<evidence type="ECO:0000313" key="30">
    <source>
        <dbReference type="EMBL" id="GAX60664.1"/>
    </source>
</evidence>
<evidence type="ECO:0000256" key="25">
    <source>
        <dbReference type="ARBA" id="ARBA00030787"/>
    </source>
</evidence>
<dbReference type="NCBIfam" id="TIGR01941">
    <property type="entry name" value="nqrF"/>
    <property type="match status" value="1"/>
</dbReference>
<dbReference type="CDD" id="cd00207">
    <property type="entry name" value="fer2"/>
    <property type="match status" value="1"/>
</dbReference>
<comment type="subunit">
    <text evidence="5 27">Composed of six subunits; NqrA, NqrB, NqrC, NqrD, NqrE and NqrF.</text>
</comment>
<evidence type="ECO:0000256" key="15">
    <source>
        <dbReference type="ARBA" id="ARBA00022967"/>
    </source>
</evidence>
<evidence type="ECO:0000256" key="4">
    <source>
        <dbReference type="ARBA" id="ARBA00005570"/>
    </source>
</evidence>
<dbReference type="GO" id="GO:0006814">
    <property type="term" value="P:sodium ion transport"/>
    <property type="evidence" value="ECO:0007669"/>
    <property type="project" value="UniProtKB-UniRule"/>
</dbReference>
<dbReference type="PROSITE" id="PS51085">
    <property type="entry name" value="2FE2S_FER_2"/>
    <property type="match status" value="1"/>
</dbReference>
<evidence type="ECO:0000256" key="19">
    <source>
        <dbReference type="ARBA" id="ARBA00023053"/>
    </source>
</evidence>
<keyword evidence="9 27" id="KW-1003">Cell membrane</keyword>
<evidence type="ECO:0000256" key="12">
    <source>
        <dbReference type="ARBA" id="ARBA00022714"/>
    </source>
</evidence>
<dbReference type="PROSITE" id="PS51384">
    <property type="entry name" value="FAD_FR"/>
    <property type="match status" value="1"/>
</dbReference>
<comment type="caution">
    <text evidence="30">The sequence shown here is derived from an EMBL/GenBank/DDBJ whole genome shotgun (WGS) entry which is preliminary data.</text>
</comment>
<evidence type="ECO:0000256" key="5">
    <source>
        <dbReference type="ARBA" id="ARBA00011309"/>
    </source>
</evidence>
<keyword evidence="18 27" id="KW-0520">NAD</keyword>
<evidence type="ECO:0000256" key="7">
    <source>
        <dbReference type="ARBA" id="ARBA00019729"/>
    </source>
</evidence>
<dbReference type="GO" id="GO:0009055">
    <property type="term" value="F:electron transfer activity"/>
    <property type="evidence" value="ECO:0007669"/>
    <property type="project" value="UniProtKB-UniRule"/>
</dbReference>
<dbReference type="InterPro" id="IPR036010">
    <property type="entry name" value="2Fe-2S_ferredoxin-like_sf"/>
</dbReference>
<keyword evidence="27" id="KW-0812">Transmembrane</keyword>
<feature type="binding site" evidence="27">
    <location>
        <position position="109"/>
    </location>
    <ligand>
        <name>[2Fe-2S] cluster</name>
        <dbReference type="ChEBI" id="CHEBI:190135"/>
    </ligand>
</feature>
<dbReference type="PRINTS" id="PR00371">
    <property type="entry name" value="FPNCR"/>
</dbReference>
<dbReference type="Pfam" id="PF00970">
    <property type="entry name" value="FAD_binding_6"/>
    <property type="match status" value="1"/>
</dbReference>
<feature type="binding site" evidence="27">
    <location>
        <position position="77"/>
    </location>
    <ligand>
        <name>[2Fe-2S] cluster</name>
        <dbReference type="ChEBI" id="CHEBI:190135"/>
    </ligand>
</feature>
<feature type="binding site" evidence="27">
    <location>
        <position position="74"/>
    </location>
    <ligand>
        <name>[2Fe-2S] cluster</name>
        <dbReference type="ChEBI" id="CHEBI:190135"/>
    </ligand>
</feature>
<protein>
    <recommendedName>
        <fullName evidence="7 27">Na(+)-translocating NADH-quinone reductase subunit F</fullName>
        <shortName evidence="27">Na(+)-NQR subunit F</shortName>
        <shortName evidence="27">Na(+)-translocating NQR subunit F</shortName>
        <ecNumber evidence="6 27">7.2.1.1</ecNumber>
    </recommendedName>
    <alternativeName>
        <fullName evidence="25 27">NQR complex subunit F</fullName>
    </alternativeName>
    <alternativeName>
        <fullName evidence="24 27">NQR-1 subunit F</fullName>
    </alternativeName>
</protein>
<evidence type="ECO:0000256" key="10">
    <source>
        <dbReference type="ARBA" id="ARBA00022519"/>
    </source>
</evidence>
<evidence type="ECO:0000256" key="22">
    <source>
        <dbReference type="ARBA" id="ARBA00023136"/>
    </source>
</evidence>
<dbReference type="Gene3D" id="3.40.50.80">
    <property type="entry name" value="Nucleotide-binding domain of ferredoxin-NADP reductase (FNR) module"/>
    <property type="match status" value="1"/>
</dbReference>
<dbReference type="Pfam" id="PF00175">
    <property type="entry name" value="NAD_binding_1"/>
    <property type="match status" value="1"/>
</dbReference>
<dbReference type="GO" id="GO:0016655">
    <property type="term" value="F:oxidoreductase activity, acting on NAD(P)H, quinone or similar compound as acceptor"/>
    <property type="evidence" value="ECO:0007669"/>
    <property type="project" value="InterPro"/>
</dbReference>
<evidence type="ECO:0000259" key="28">
    <source>
        <dbReference type="PROSITE" id="PS51085"/>
    </source>
</evidence>
<evidence type="ECO:0000256" key="9">
    <source>
        <dbReference type="ARBA" id="ARBA00022475"/>
    </source>
</evidence>
<evidence type="ECO:0000256" key="2">
    <source>
        <dbReference type="ARBA" id="ARBA00002972"/>
    </source>
</evidence>
<dbReference type="Gene3D" id="2.40.30.10">
    <property type="entry name" value="Translation factors"/>
    <property type="match status" value="1"/>
</dbReference>
<evidence type="ECO:0000256" key="13">
    <source>
        <dbReference type="ARBA" id="ARBA00022723"/>
    </source>
</evidence>
<keyword evidence="21 27" id="KW-0830">Ubiquinone</keyword>
<comment type="subcellular location">
    <subcellularLocation>
        <location evidence="3">Cell inner membrane</location>
    </subcellularLocation>
    <subcellularLocation>
        <location evidence="27">Cell membrane</location>
        <topology evidence="27">Single-pass membrane protein</topology>
    </subcellularLocation>
</comment>
<feature type="binding site" evidence="27">
    <location>
        <position position="68"/>
    </location>
    <ligand>
        <name>[2Fe-2S] cluster</name>
        <dbReference type="ChEBI" id="CHEBI:190135"/>
    </ligand>
</feature>
<proteinExistence type="inferred from homology"/>
<evidence type="ECO:0000256" key="3">
    <source>
        <dbReference type="ARBA" id="ARBA00004533"/>
    </source>
</evidence>
<evidence type="ECO:0000256" key="14">
    <source>
        <dbReference type="ARBA" id="ARBA00022827"/>
    </source>
</evidence>
<evidence type="ECO:0000259" key="29">
    <source>
        <dbReference type="PROSITE" id="PS51384"/>
    </source>
</evidence>
<evidence type="ECO:0000256" key="8">
    <source>
        <dbReference type="ARBA" id="ARBA00022448"/>
    </source>
</evidence>
<dbReference type="InterPro" id="IPR001433">
    <property type="entry name" value="OxRdtase_FAD/NAD-bd"/>
</dbReference>
<dbReference type="InterPro" id="IPR008333">
    <property type="entry name" value="Cbr1-like_FAD-bd_dom"/>
</dbReference>
<evidence type="ECO:0000256" key="21">
    <source>
        <dbReference type="ARBA" id="ARBA00023075"/>
    </source>
</evidence>
<sequence length="403" mass="44631">MSELIIAVGLFTLIASILVSLIVFAKAKLLPSGDIKMVVNKEKEFVTQPGGKLLGCLADQGVFVASACGGGGTCGQCLVKVLDGGGDILPTELAHITRRESREGLRLACQVSVKQDMDIEVPPEVFEAKKWVCKVRSNDSVADFIKELILELPAGEEVDFKAGGYIQIDVPPHELSYKDFDIPEAFRPEWDKRNLWDVTSRVTEPITRAYSMASYPGEKGIIMLNVRIALPPDPGIPTGVASSFIFNLKPGDEVNISGPYGEFFINESEAEMVYIGRGAGMAPLRSHILELLKGRNSQRMISYWYNARNLGECFYLDHFAQLAKEHENFTFNLALSRPAPEDNWTGLTGYVHQVLYDSYLADHQAPEDIEYYMCGPPVMTQSVEDMLDNLGVETENVKFDDFG</sequence>
<dbReference type="PIRSF" id="PIRSF000044">
    <property type="entry name" value="Cis_Diol_DH_RD"/>
    <property type="match status" value="1"/>
</dbReference>
<evidence type="ECO:0000256" key="18">
    <source>
        <dbReference type="ARBA" id="ARBA00023027"/>
    </source>
</evidence>
<evidence type="ECO:0000256" key="17">
    <source>
        <dbReference type="ARBA" id="ARBA00023014"/>
    </source>
</evidence>
<keyword evidence="11 27" id="KW-0285">Flavoprotein</keyword>
<reference evidence="31" key="1">
    <citation type="journal article" date="2017" name="Environ. Microbiol. Rep.">
        <title>Genetic Diversity of Marine Anaerobic Ammonium-Oxidizing Bacteria as Revealed by Genomic and Proteomic Analyses of 'Candidatus Scalindua japonica'.</title>
        <authorList>
            <person name="Oshiki M."/>
            <person name="Mizuto K."/>
            <person name="Kimura Z."/>
            <person name="Kindaichi T."/>
            <person name="Satoh H."/>
            <person name="Okabe S."/>
        </authorList>
    </citation>
    <scope>NUCLEOTIDE SEQUENCE [LARGE SCALE GENOMIC DNA]</scope>
    <source>
        <strain evidence="31">husup-a2</strain>
    </source>
</reference>
<evidence type="ECO:0000256" key="6">
    <source>
        <dbReference type="ARBA" id="ARBA00013099"/>
    </source>
</evidence>
<keyword evidence="31" id="KW-1185">Reference proteome</keyword>
<keyword evidence="14 27" id="KW-0274">FAD</keyword>
<keyword evidence="17 27" id="KW-0411">Iron-sulfur</keyword>
<dbReference type="InterPro" id="IPR001709">
    <property type="entry name" value="Flavoprot_Pyr_Nucl_cyt_Rdtase"/>
</dbReference>
<dbReference type="EMBL" id="BAOS01000013">
    <property type="protein sequence ID" value="GAX60664.1"/>
    <property type="molecule type" value="Genomic_DNA"/>
</dbReference>
<dbReference type="InterPro" id="IPR012675">
    <property type="entry name" value="Beta-grasp_dom_sf"/>
</dbReference>
<comment type="cofactor">
    <cofactor evidence="27">
        <name>[2Fe-2S] cluster</name>
        <dbReference type="ChEBI" id="CHEBI:190135"/>
    </cofactor>
    <text evidence="27">Binds 1 [2Fe-2S] cluster.</text>
</comment>
<dbReference type="SUPFAM" id="SSF63380">
    <property type="entry name" value="Riboflavin synthase domain-like"/>
    <property type="match status" value="1"/>
</dbReference>
<evidence type="ECO:0000256" key="11">
    <source>
        <dbReference type="ARBA" id="ARBA00022630"/>
    </source>
</evidence>
<evidence type="ECO:0000256" key="24">
    <source>
        <dbReference type="ARBA" id="ARBA00030032"/>
    </source>
</evidence>